<dbReference type="InterPro" id="IPR011051">
    <property type="entry name" value="RmlC_Cupin_sf"/>
</dbReference>
<dbReference type="Pfam" id="PF05523">
    <property type="entry name" value="FdtA"/>
    <property type="match status" value="1"/>
</dbReference>
<proteinExistence type="predicted"/>
<reference evidence="3" key="1">
    <citation type="journal article" date="2015" name="Genome Announc.">
        <title>Complete Genome Sequence of Herbaspirillum hiltneri N3 (DSM 17495), Isolated from Surface-Sterilized Wheat Roots.</title>
        <authorList>
            <person name="Guizelini D."/>
            <person name="Saizaki P.M."/>
            <person name="Coimbra N.A."/>
            <person name="Weiss V.A."/>
            <person name="Faoro H."/>
            <person name="Sfeir M.Z."/>
            <person name="Baura V.A."/>
            <person name="Monteiro R.A."/>
            <person name="Chubatsu L.S."/>
            <person name="Souza E.M."/>
            <person name="Cruz L.M."/>
            <person name="Pedrosa F.O."/>
            <person name="Raittz R.T."/>
            <person name="Marchaukoski J.N."/>
            <person name="Steffens M.B."/>
        </authorList>
    </citation>
    <scope>NUCLEOTIDE SEQUENCE [LARGE SCALE GENOMIC DNA]</scope>
    <source>
        <strain evidence="3">N3</strain>
    </source>
</reference>
<dbReference type="InterPro" id="IPR008894">
    <property type="entry name" value="QdtA_cupin_dom"/>
</dbReference>
<dbReference type="SUPFAM" id="SSF51182">
    <property type="entry name" value="RmlC-like cupins"/>
    <property type="match status" value="1"/>
</dbReference>
<gene>
    <name evidence="2" type="ORF">F506_01295</name>
</gene>
<dbReference type="Proteomes" id="UP000063429">
    <property type="component" value="Chromosome"/>
</dbReference>
<dbReference type="RefSeq" id="WP_053194989.1">
    <property type="nucleotide sequence ID" value="NZ_CP011409.1"/>
</dbReference>
<sequence>MAHFSLLNLPTFNEPRGSLTVMEDALPFKVVRTYWIYGADGQTRGGHRHTHTRQALIAINGNISIFMNDGITRETIELNHPGQCLLVEPKDWHTMTFGPGSILLVMSSHSYDRSEYIDTPYE</sequence>
<protein>
    <submittedName>
        <fullName evidence="2">WxcM domain-containing protein</fullName>
    </submittedName>
</protein>
<feature type="domain" description="Sugar 3,4-ketoisomerase QdtA cupin" evidence="1">
    <location>
        <begin position="4"/>
        <end position="118"/>
    </location>
</feature>
<keyword evidence="3" id="KW-1185">Reference proteome</keyword>
<dbReference type="CDD" id="cd20292">
    <property type="entry name" value="cupin_QdtA-like"/>
    <property type="match status" value="1"/>
</dbReference>
<dbReference type="Gene3D" id="2.60.120.10">
    <property type="entry name" value="Jelly Rolls"/>
    <property type="match status" value="1"/>
</dbReference>
<accession>A0ABM5UWC4</accession>
<dbReference type="EMBL" id="CP011409">
    <property type="protein sequence ID" value="AKZ61485.1"/>
    <property type="molecule type" value="Genomic_DNA"/>
</dbReference>
<name>A0ABM5UWC4_9BURK</name>
<evidence type="ECO:0000259" key="1">
    <source>
        <dbReference type="Pfam" id="PF05523"/>
    </source>
</evidence>
<evidence type="ECO:0000313" key="3">
    <source>
        <dbReference type="Proteomes" id="UP000063429"/>
    </source>
</evidence>
<organism evidence="2 3">
    <name type="scientific">Herbaspirillum hiltneri N3</name>
    <dbReference type="NCBI Taxonomy" id="1262470"/>
    <lineage>
        <taxon>Bacteria</taxon>
        <taxon>Pseudomonadati</taxon>
        <taxon>Pseudomonadota</taxon>
        <taxon>Betaproteobacteria</taxon>
        <taxon>Burkholderiales</taxon>
        <taxon>Oxalobacteraceae</taxon>
        <taxon>Herbaspirillum</taxon>
    </lineage>
</organism>
<dbReference type="InterPro" id="IPR014710">
    <property type="entry name" value="RmlC-like_jellyroll"/>
</dbReference>
<evidence type="ECO:0000313" key="2">
    <source>
        <dbReference type="EMBL" id="AKZ61485.1"/>
    </source>
</evidence>